<organism evidence="1">
    <name type="scientific">Anguilla anguilla</name>
    <name type="common">European freshwater eel</name>
    <name type="synonym">Muraena anguilla</name>
    <dbReference type="NCBI Taxonomy" id="7936"/>
    <lineage>
        <taxon>Eukaryota</taxon>
        <taxon>Metazoa</taxon>
        <taxon>Chordata</taxon>
        <taxon>Craniata</taxon>
        <taxon>Vertebrata</taxon>
        <taxon>Euteleostomi</taxon>
        <taxon>Actinopterygii</taxon>
        <taxon>Neopterygii</taxon>
        <taxon>Teleostei</taxon>
        <taxon>Anguilliformes</taxon>
        <taxon>Anguillidae</taxon>
        <taxon>Anguilla</taxon>
    </lineage>
</organism>
<reference evidence="1" key="2">
    <citation type="journal article" date="2015" name="Fish Shellfish Immunol.">
        <title>Early steps in the European eel (Anguilla anguilla)-Vibrio vulnificus interaction in the gills: Role of the RtxA13 toxin.</title>
        <authorList>
            <person name="Callol A."/>
            <person name="Pajuelo D."/>
            <person name="Ebbesson L."/>
            <person name="Teles M."/>
            <person name="MacKenzie S."/>
            <person name="Amaro C."/>
        </authorList>
    </citation>
    <scope>NUCLEOTIDE SEQUENCE</scope>
</reference>
<sequence length="53" mass="6003">MEVQSIASDSNVVCNTSVDSFYNSNFNFHIKLKFEHVACLLKYSNVDVCIKTV</sequence>
<dbReference type="AlphaFoldDB" id="A0A0E9S7S8"/>
<accession>A0A0E9S7S8</accession>
<reference evidence="1" key="1">
    <citation type="submission" date="2014-11" db="EMBL/GenBank/DDBJ databases">
        <authorList>
            <person name="Amaro Gonzalez C."/>
        </authorList>
    </citation>
    <scope>NUCLEOTIDE SEQUENCE</scope>
</reference>
<name>A0A0E9S7S8_ANGAN</name>
<proteinExistence type="predicted"/>
<protein>
    <submittedName>
        <fullName evidence="1">Uncharacterized protein</fullName>
    </submittedName>
</protein>
<dbReference type="EMBL" id="GBXM01071271">
    <property type="protein sequence ID" value="JAH37306.1"/>
    <property type="molecule type" value="Transcribed_RNA"/>
</dbReference>
<evidence type="ECO:0000313" key="1">
    <source>
        <dbReference type="EMBL" id="JAH37306.1"/>
    </source>
</evidence>